<dbReference type="PANTHER" id="PTHR32060">
    <property type="entry name" value="TAIL-SPECIFIC PROTEASE"/>
    <property type="match status" value="1"/>
</dbReference>
<dbReference type="InterPro" id="IPR005151">
    <property type="entry name" value="Tail-specific_protease"/>
</dbReference>
<keyword evidence="4" id="KW-1185">Reference proteome</keyword>
<dbReference type="Pfam" id="PF03572">
    <property type="entry name" value="Peptidase_S41"/>
    <property type="match status" value="1"/>
</dbReference>
<gene>
    <name evidence="3" type="ORF">GCM10023183_29920</name>
</gene>
<dbReference type="SMART" id="SM00245">
    <property type="entry name" value="TSPc"/>
    <property type="match status" value="1"/>
</dbReference>
<protein>
    <recommendedName>
        <fullName evidence="2">Tail specific protease domain-containing protein</fullName>
    </recommendedName>
</protein>
<evidence type="ECO:0000259" key="2">
    <source>
        <dbReference type="SMART" id="SM00245"/>
    </source>
</evidence>
<evidence type="ECO:0000313" key="4">
    <source>
        <dbReference type="Proteomes" id="UP001501844"/>
    </source>
</evidence>
<reference evidence="4" key="1">
    <citation type="journal article" date="2019" name="Int. J. Syst. Evol. Microbiol.">
        <title>The Global Catalogue of Microorganisms (GCM) 10K type strain sequencing project: providing services to taxonomists for standard genome sequencing and annotation.</title>
        <authorList>
            <consortium name="The Broad Institute Genomics Platform"/>
            <consortium name="The Broad Institute Genome Sequencing Center for Infectious Disease"/>
            <person name="Wu L."/>
            <person name="Ma J."/>
        </authorList>
    </citation>
    <scope>NUCLEOTIDE SEQUENCE [LARGE SCALE GENOMIC DNA]</scope>
    <source>
        <strain evidence="4">JCM 17917</strain>
    </source>
</reference>
<name>A0ABP8FUR6_9BACT</name>
<dbReference type="InterPro" id="IPR029045">
    <property type="entry name" value="ClpP/crotonase-like_dom_sf"/>
</dbReference>
<sequence length="347" mass="38148">MKKYPFLLTLALMLSTAGFGQNNPYNIVDSVKTYFDKGLEVMEENALNRGQVNWLELRQAAYAKAKGAKTYEDVLPVYPFLFEQLNDYHGWLTYKGKTYAWNKKRDQAKNPAVQVELKKKPGVQVRLLKNGIGYILIPGNSDFGMKNVNRNAQAIKDSISKIHPDKVKGWIIDLRLNTGGNMYPMLGGLADIIGDGPAGGFVTAEGQPDEQWSVQGGNFYVNNAQATKATASTSVKPNVPVAVLLSNMTASAGEAVAIALQGRPNTQFIGETTYGLTTANLGFPLNKDSGINLAVLYEADRKGILYKDHIAPQVKIEGGDNFTDWKKDQKVLAALKWLKKSARKKSV</sequence>
<accession>A0ABP8FUR6</accession>
<dbReference type="EMBL" id="BAABGX010000002">
    <property type="protein sequence ID" value="GAA4311300.1"/>
    <property type="molecule type" value="Genomic_DNA"/>
</dbReference>
<organism evidence="3 4">
    <name type="scientific">Nibribacter koreensis</name>
    <dbReference type="NCBI Taxonomy" id="1084519"/>
    <lineage>
        <taxon>Bacteria</taxon>
        <taxon>Pseudomonadati</taxon>
        <taxon>Bacteroidota</taxon>
        <taxon>Cytophagia</taxon>
        <taxon>Cytophagales</taxon>
        <taxon>Hymenobacteraceae</taxon>
        <taxon>Nibribacter</taxon>
    </lineage>
</organism>
<proteinExistence type="predicted"/>
<evidence type="ECO:0000313" key="3">
    <source>
        <dbReference type="EMBL" id="GAA4311300.1"/>
    </source>
</evidence>
<comment type="caution">
    <text evidence="3">The sequence shown here is derived from an EMBL/GenBank/DDBJ whole genome shotgun (WGS) entry which is preliminary data.</text>
</comment>
<feature type="domain" description="Tail specific protease" evidence="2">
    <location>
        <begin position="96"/>
        <end position="317"/>
    </location>
</feature>
<dbReference type="RefSeq" id="WP_345167814.1">
    <property type="nucleotide sequence ID" value="NZ_BAABGX010000002.1"/>
</dbReference>
<evidence type="ECO:0000256" key="1">
    <source>
        <dbReference type="SAM" id="SignalP"/>
    </source>
</evidence>
<dbReference type="SUPFAM" id="SSF52096">
    <property type="entry name" value="ClpP/crotonase"/>
    <property type="match status" value="1"/>
</dbReference>
<dbReference type="PANTHER" id="PTHR32060:SF30">
    <property type="entry name" value="CARBOXY-TERMINAL PROCESSING PROTEASE CTPA"/>
    <property type="match status" value="1"/>
</dbReference>
<keyword evidence="1" id="KW-0732">Signal</keyword>
<feature type="signal peptide" evidence="1">
    <location>
        <begin position="1"/>
        <end position="20"/>
    </location>
</feature>
<dbReference type="Gene3D" id="3.90.226.10">
    <property type="entry name" value="2-enoyl-CoA Hydratase, Chain A, domain 1"/>
    <property type="match status" value="1"/>
</dbReference>
<dbReference type="Proteomes" id="UP001501844">
    <property type="component" value="Unassembled WGS sequence"/>
</dbReference>
<feature type="chain" id="PRO_5046575356" description="Tail specific protease domain-containing protein" evidence="1">
    <location>
        <begin position="21"/>
        <end position="347"/>
    </location>
</feature>